<evidence type="ECO:0000259" key="1">
    <source>
        <dbReference type="PROSITE" id="PS50404"/>
    </source>
</evidence>
<dbReference type="PROSITE" id="PS50404">
    <property type="entry name" value="GST_NTER"/>
    <property type="match status" value="1"/>
</dbReference>
<keyword evidence="3" id="KW-1185">Reference proteome</keyword>
<dbReference type="Proteomes" id="UP000077266">
    <property type="component" value="Unassembled WGS sequence"/>
</dbReference>
<sequence length="105" mass="11736">MTTYELHYFNAAARADLSRLLLDFAGASYKNVLVKGVEWGTKQDTTPFGKIPVLVIKDADGSTKVGTYRAIQSVRALPASDAYRRSWPKHPRSKRTSLKYLVSCL</sequence>
<dbReference type="InterPro" id="IPR036249">
    <property type="entry name" value="Thioredoxin-like_sf"/>
</dbReference>
<protein>
    <recommendedName>
        <fullName evidence="1">GST N-terminal domain-containing protein</fullName>
    </recommendedName>
</protein>
<evidence type="ECO:0000313" key="2">
    <source>
        <dbReference type="EMBL" id="KZV92922.1"/>
    </source>
</evidence>
<dbReference type="InterPro" id="IPR004045">
    <property type="entry name" value="Glutathione_S-Trfase_N"/>
</dbReference>
<organism evidence="2 3">
    <name type="scientific">Exidia glandulosa HHB12029</name>
    <dbReference type="NCBI Taxonomy" id="1314781"/>
    <lineage>
        <taxon>Eukaryota</taxon>
        <taxon>Fungi</taxon>
        <taxon>Dikarya</taxon>
        <taxon>Basidiomycota</taxon>
        <taxon>Agaricomycotina</taxon>
        <taxon>Agaricomycetes</taxon>
        <taxon>Auriculariales</taxon>
        <taxon>Exidiaceae</taxon>
        <taxon>Exidia</taxon>
    </lineage>
</organism>
<dbReference type="EMBL" id="KV425999">
    <property type="protein sequence ID" value="KZV92922.1"/>
    <property type="molecule type" value="Genomic_DNA"/>
</dbReference>
<name>A0A165I5D8_EXIGL</name>
<dbReference type="Gene3D" id="3.40.30.10">
    <property type="entry name" value="Glutaredoxin"/>
    <property type="match status" value="1"/>
</dbReference>
<dbReference type="SUPFAM" id="SSF52833">
    <property type="entry name" value="Thioredoxin-like"/>
    <property type="match status" value="1"/>
</dbReference>
<dbReference type="AlphaFoldDB" id="A0A165I5D8"/>
<evidence type="ECO:0000313" key="3">
    <source>
        <dbReference type="Proteomes" id="UP000077266"/>
    </source>
</evidence>
<proteinExistence type="predicted"/>
<gene>
    <name evidence="2" type="ORF">EXIGLDRAFT_692165</name>
</gene>
<feature type="domain" description="GST N-terminal" evidence="1">
    <location>
        <begin position="2"/>
        <end position="71"/>
    </location>
</feature>
<reference evidence="2 3" key="1">
    <citation type="journal article" date="2016" name="Mol. Biol. Evol.">
        <title>Comparative Genomics of Early-Diverging Mushroom-Forming Fungi Provides Insights into the Origins of Lignocellulose Decay Capabilities.</title>
        <authorList>
            <person name="Nagy L.G."/>
            <person name="Riley R."/>
            <person name="Tritt A."/>
            <person name="Adam C."/>
            <person name="Daum C."/>
            <person name="Floudas D."/>
            <person name="Sun H."/>
            <person name="Yadav J.S."/>
            <person name="Pangilinan J."/>
            <person name="Larsson K.H."/>
            <person name="Matsuura K."/>
            <person name="Barry K."/>
            <person name="Labutti K."/>
            <person name="Kuo R."/>
            <person name="Ohm R.A."/>
            <person name="Bhattacharya S.S."/>
            <person name="Shirouzu T."/>
            <person name="Yoshinaga Y."/>
            <person name="Martin F.M."/>
            <person name="Grigoriev I.V."/>
            <person name="Hibbett D.S."/>
        </authorList>
    </citation>
    <scope>NUCLEOTIDE SEQUENCE [LARGE SCALE GENOMIC DNA]</scope>
    <source>
        <strain evidence="2 3">HHB12029</strain>
    </source>
</reference>
<dbReference type="InParanoid" id="A0A165I5D8"/>
<dbReference type="STRING" id="1314781.A0A165I5D8"/>
<accession>A0A165I5D8</accession>